<sequence>KLDEGEIGGARLRAFQEGDTVRLREGEFRGESGVIRSSRKKALSVELKSGKVVRVRPHQVDALEVLPEAVEALGIPVAARTRAERLAEITEELKNAPPKLRRALTKEAEEIEATAALADTLTKVVEPGGKLAERPAQLNRLKTLRERLGKVKGEGRKAPIRREIEALEEAIEKVAPVTEQVPVAVQVKEAFLASQSEAVEQLFRRKAELELQLTSRRGLMSQDELLRAEAQLKEVQEELVRIRSEADEVVEALTVAERKPLEGELSPETLTMDDFEQFAFSRTSPAGKVVRFAGKLPLLNRVVRLYDPSVIHAGNFIGRKWVAYNRLLESLAASTEGTFRALTARTVPFKRSAEGLEELTGRTLFDLVEDWDNVKHLFGAEQDEFVQLLGKARVEALRDMKKLGAVIPDAWFEATHAFRRAISKDGINFRGLSKSAEAAKPGSLRRRAHEVMADGMARGV</sequence>
<dbReference type="AlphaFoldDB" id="A0A0F9CFB7"/>
<dbReference type="EMBL" id="LAZR01044558">
    <property type="protein sequence ID" value="KKL04356.1"/>
    <property type="molecule type" value="Genomic_DNA"/>
</dbReference>
<reference evidence="2" key="1">
    <citation type="journal article" date="2015" name="Nature">
        <title>Complex archaea that bridge the gap between prokaryotes and eukaryotes.</title>
        <authorList>
            <person name="Spang A."/>
            <person name="Saw J.H."/>
            <person name="Jorgensen S.L."/>
            <person name="Zaremba-Niedzwiedzka K."/>
            <person name="Martijn J."/>
            <person name="Lind A.E."/>
            <person name="van Eijk R."/>
            <person name="Schleper C."/>
            <person name="Guy L."/>
            <person name="Ettema T.J."/>
        </authorList>
    </citation>
    <scope>NUCLEOTIDE SEQUENCE</scope>
</reference>
<organism evidence="2">
    <name type="scientific">marine sediment metagenome</name>
    <dbReference type="NCBI Taxonomy" id="412755"/>
    <lineage>
        <taxon>unclassified sequences</taxon>
        <taxon>metagenomes</taxon>
        <taxon>ecological metagenomes</taxon>
    </lineage>
</organism>
<gene>
    <name evidence="2" type="ORF">LCGC14_2616880</name>
</gene>
<proteinExistence type="predicted"/>
<protein>
    <recommendedName>
        <fullName evidence="3">KOW domain-containing protein</fullName>
    </recommendedName>
</protein>
<evidence type="ECO:0000313" key="2">
    <source>
        <dbReference type="EMBL" id="KKL04356.1"/>
    </source>
</evidence>
<evidence type="ECO:0008006" key="3">
    <source>
        <dbReference type="Google" id="ProtNLM"/>
    </source>
</evidence>
<feature type="non-terminal residue" evidence="2">
    <location>
        <position position="1"/>
    </location>
</feature>
<feature type="coiled-coil region" evidence="1">
    <location>
        <begin position="192"/>
        <end position="252"/>
    </location>
</feature>
<feature type="non-terminal residue" evidence="2">
    <location>
        <position position="460"/>
    </location>
</feature>
<evidence type="ECO:0000256" key="1">
    <source>
        <dbReference type="SAM" id="Coils"/>
    </source>
</evidence>
<accession>A0A0F9CFB7</accession>
<keyword evidence="1" id="KW-0175">Coiled coil</keyword>
<comment type="caution">
    <text evidence="2">The sequence shown here is derived from an EMBL/GenBank/DDBJ whole genome shotgun (WGS) entry which is preliminary data.</text>
</comment>
<name>A0A0F9CFB7_9ZZZZ</name>